<proteinExistence type="inferred from homology"/>
<dbReference type="GO" id="GO:0005737">
    <property type="term" value="C:cytoplasm"/>
    <property type="evidence" value="ECO:0007669"/>
    <property type="project" value="TreeGrafter"/>
</dbReference>
<evidence type="ECO:0000256" key="1">
    <source>
        <dbReference type="ARBA" id="ARBA00009410"/>
    </source>
</evidence>
<accession>A0A643F8C2</accession>
<dbReference type="SUPFAM" id="SSF54373">
    <property type="entry name" value="FAD-linked reductases, C-terminal domain"/>
    <property type="match status" value="1"/>
</dbReference>
<evidence type="ECO:0000256" key="2">
    <source>
        <dbReference type="ARBA" id="ARBA00023002"/>
    </source>
</evidence>
<dbReference type="RefSeq" id="WP_151125718.1">
    <property type="nucleotide sequence ID" value="NZ_CP088081.1"/>
</dbReference>
<dbReference type="EMBL" id="VZPB01000072">
    <property type="protein sequence ID" value="KAB0574640.1"/>
    <property type="molecule type" value="Genomic_DNA"/>
</dbReference>
<keyword evidence="2" id="KW-0560">Oxidoreductase</keyword>
<dbReference type="Gene3D" id="3.30.9.10">
    <property type="entry name" value="D-Amino Acid Oxidase, subunit A, domain 2"/>
    <property type="match status" value="1"/>
</dbReference>
<organism evidence="4 5">
    <name type="scientific">Ideonella dechloratans</name>
    <dbReference type="NCBI Taxonomy" id="36863"/>
    <lineage>
        <taxon>Bacteria</taxon>
        <taxon>Pseudomonadati</taxon>
        <taxon>Pseudomonadota</taxon>
        <taxon>Betaproteobacteria</taxon>
        <taxon>Burkholderiales</taxon>
        <taxon>Sphaerotilaceae</taxon>
        <taxon>Ideonella</taxon>
    </lineage>
</organism>
<dbReference type="GO" id="GO:0005886">
    <property type="term" value="C:plasma membrane"/>
    <property type="evidence" value="ECO:0007669"/>
    <property type="project" value="InterPro"/>
</dbReference>
<evidence type="ECO:0000313" key="5">
    <source>
        <dbReference type="Proteomes" id="UP000430120"/>
    </source>
</evidence>
<dbReference type="Gene3D" id="3.50.50.60">
    <property type="entry name" value="FAD/NAD(P)-binding domain"/>
    <property type="match status" value="2"/>
</dbReference>
<dbReference type="InterPro" id="IPR036188">
    <property type="entry name" value="FAD/NAD-bd_sf"/>
</dbReference>
<dbReference type="Pfam" id="PF01266">
    <property type="entry name" value="DAO"/>
    <property type="match status" value="1"/>
</dbReference>
<dbReference type="SUPFAM" id="SSF51905">
    <property type="entry name" value="FAD/NAD(P)-binding domain"/>
    <property type="match status" value="1"/>
</dbReference>
<dbReference type="NCBIfam" id="NF001933">
    <property type="entry name" value="PRK00711.1"/>
    <property type="match status" value="1"/>
</dbReference>
<dbReference type="InterPro" id="IPR006076">
    <property type="entry name" value="FAD-dep_OxRdtase"/>
</dbReference>
<comment type="caution">
    <text evidence="4">The sequence shown here is derived from an EMBL/GenBank/DDBJ whole genome shotgun (WGS) entry which is preliminary data.</text>
</comment>
<dbReference type="PANTHER" id="PTHR13847:SF280">
    <property type="entry name" value="D-AMINO ACID DEHYDROGENASE"/>
    <property type="match status" value="1"/>
</dbReference>
<dbReference type="GO" id="GO:0055130">
    <property type="term" value="P:D-alanine catabolic process"/>
    <property type="evidence" value="ECO:0007669"/>
    <property type="project" value="TreeGrafter"/>
</dbReference>
<dbReference type="PRINTS" id="PR00335">
    <property type="entry name" value="KUPTAKETRKA"/>
</dbReference>
<dbReference type="Proteomes" id="UP000430120">
    <property type="component" value="Unassembled WGS sequence"/>
</dbReference>
<protein>
    <submittedName>
        <fullName evidence="4">D-amino acid dehydrogenase</fullName>
    </submittedName>
</protein>
<name>A0A643F8C2_IDEDE</name>
<comment type="similarity">
    <text evidence="1">Belongs to the DadA oxidoreductase family.</text>
</comment>
<keyword evidence="5" id="KW-1185">Reference proteome</keyword>
<dbReference type="OrthoDB" id="18526at2"/>
<reference evidence="4 5" key="1">
    <citation type="submission" date="2019-09" db="EMBL/GenBank/DDBJ databases">
        <title>Draft genome sequences of 48 bacterial type strains from the CCUG.</title>
        <authorList>
            <person name="Tunovic T."/>
            <person name="Pineiro-Iglesias B."/>
            <person name="Unosson C."/>
            <person name="Inganas E."/>
            <person name="Ohlen M."/>
            <person name="Cardew S."/>
            <person name="Jensie-Markopoulos S."/>
            <person name="Salva-Serra F."/>
            <person name="Jaen-Luchoro D."/>
            <person name="Karlsson R."/>
            <person name="Svensson-Stadler L."/>
            <person name="Chun J."/>
            <person name="Moore E."/>
        </authorList>
    </citation>
    <scope>NUCLEOTIDE SEQUENCE [LARGE SCALE GENOMIC DNA]</scope>
    <source>
        <strain evidence="4 5">CCUG 30977</strain>
    </source>
</reference>
<dbReference type="InterPro" id="IPR006036">
    <property type="entry name" value="K_uptake_TrkA"/>
</dbReference>
<evidence type="ECO:0000313" key="4">
    <source>
        <dbReference type="EMBL" id="KAB0574640.1"/>
    </source>
</evidence>
<sequence>MKVIVLGAGIIGTATAWFLSQEGHEVTVVDRQPDAGLETTYANGAQISVCFCEPWANASAPFKVAKWLLKDDAPLLFRPHLDPYQWRWGLKFLTQCTDAAFARNVQQLVALGMYSHAALKEILASTTIDYNRLEKGILHFFSSQKDFEAGAQAAELMRDYGVDRRILSRDEVLKVEPALAHSTQQIFGGTYTPSDESGDAKVFTQQLAQRCAERGVKFLWQHEVQGFDLRGREVSGVKLVDHSTGLSRTVTGDQVVVAMASYTPALLRPLGIDLDIYPAKGYSATMRLKKPEAASMVSLLDDGAKVAISRLGDHIRVAGTAEMAGLDTRLDTPTAKARCAALVRRYEQLFPGVADTSEPNFWTGLRPSTPNNIPYIGRSKISNLWLNAGHGTLGWTHGAGSGKAMAELISGKRPALQFGFCGEALPAGKPRVAVAA</sequence>
<gene>
    <name evidence="4" type="ORF">F7Q92_19355</name>
</gene>
<dbReference type="AlphaFoldDB" id="A0A643F8C2"/>
<feature type="domain" description="FAD dependent oxidoreductase" evidence="3">
    <location>
        <begin position="2"/>
        <end position="408"/>
    </location>
</feature>
<dbReference type="GO" id="GO:0008718">
    <property type="term" value="F:D-amino-acid dehydrogenase activity"/>
    <property type="evidence" value="ECO:0007669"/>
    <property type="project" value="TreeGrafter"/>
</dbReference>
<evidence type="ECO:0000259" key="3">
    <source>
        <dbReference type="Pfam" id="PF01266"/>
    </source>
</evidence>
<dbReference type="PANTHER" id="PTHR13847">
    <property type="entry name" value="SARCOSINE DEHYDROGENASE-RELATED"/>
    <property type="match status" value="1"/>
</dbReference>
<dbReference type="GO" id="GO:0015079">
    <property type="term" value="F:potassium ion transmembrane transporter activity"/>
    <property type="evidence" value="ECO:0007669"/>
    <property type="project" value="InterPro"/>
</dbReference>